<comment type="subcellular location">
    <subcellularLocation>
        <location evidence="1">Secreted</location>
    </subcellularLocation>
</comment>
<name>A0A9P0BPK1_CHRIL</name>
<feature type="chain" id="PRO_5040156801" description="Fibrillar collagen NC1 domain-containing protein" evidence="4">
    <location>
        <begin position="25"/>
        <end position="309"/>
    </location>
</feature>
<accession>A0A9P0BPK1</accession>
<evidence type="ECO:0000259" key="5">
    <source>
        <dbReference type="PROSITE" id="PS51461"/>
    </source>
</evidence>
<protein>
    <recommendedName>
        <fullName evidence="5">Fibrillar collagen NC1 domain-containing protein</fullName>
    </recommendedName>
</protein>
<feature type="signal peptide" evidence="4">
    <location>
        <begin position="1"/>
        <end position="24"/>
    </location>
</feature>
<reference evidence="6" key="1">
    <citation type="submission" date="2021-12" db="EMBL/GenBank/DDBJ databases">
        <authorList>
            <person name="King R."/>
        </authorList>
    </citation>
    <scope>NUCLEOTIDE SEQUENCE</scope>
</reference>
<dbReference type="GO" id="GO:0005581">
    <property type="term" value="C:collagen trimer"/>
    <property type="evidence" value="ECO:0007669"/>
    <property type="project" value="UniProtKB-KW"/>
</dbReference>
<dbReference type="OrthoDB" id="8939548at2759"/>
<dbReference type="Pfam" id="PF01410">
    <property type="entry name" value="COLFI"/>
    <property type="match status" value="1"/>
</dbReference>
<gene>
    <name evidence="6" type="ORF">CINC_LOCUS2149</name>
</gene>
<dbReference type="InterPro" id="IPR000885">
    <property type="entry name" value="Fib_collagen_C"/>
</dbReference>
<keyword evidence="3" id="KW-0176">Collagen</keyword>
<evidence type="ECO:0000256" key="3">
    <source>
        <dbReference type="ARBA" id="ARBA00023119"/>
    </source>
</evidence>
<keyword evidence="7" id="KW-1185">Reference proteome</keyword>
<feature type="domain" description="Fibrillar collagen NC1" evidence="5">
    <location>
        <begin position="61"/>
        <end position="309"/>
    </location>
</feature>
<evidence type="ECO:0000256" key="1">
    <source>
        <dbReference type="ARBA" id="ARBA00004613"/>
    </source>
</evidence>
<evidence type="ECO:0000313" key="7">
    <source>
        <dbReference type="Proteomes" id="UP001154114"/>
    </source>
</evidence>
<dbReference type="EMBL" id="LR824015">
    <property type="protein sequence ID" value="CAH0583158.1"/>
    <property type="molecule type" value="Genomic_DNA"/>
</dbReference>
<evidence type="ECO:0000256" key="2">
    <source>
        <dbReference type="ARBA" id="ARBA00022525"/>
    </source>
</evidence>
<dbReference type="Gene3D" id="2.60.120.1000">
    <property type="match status" value="1"/>
</dbReference>
<sequence length="309" mass="34047">MATVVLINRSYYFLILIGIQSAFAQLPHAELETSDGIDTCSVKLDTCRLKVGGHHLLKHGEKGEPGLQGLPGPIGPQGFPGPVGPPGSPGLPGSCPCKLTRKETGYESEGEIDFTTPTNDKTCNLAPDGIKSGNYTTGIPSGFFEIYCNMTTRETCIRKNKKSAPYEYNAEKGAFWLSSLGFNYRDLYELNQQQISFLQTMSGKSVRQTLKYHCLDSVPYPKNKTIPAVKLLAWNDVIIEAYPTMESPFSYSVTPETDGCVEGGTEWSSSIIEIRSTYVNRLPIRDVWIADVRGPKQKVAIENVEICFV</sequence>
<proteinExistence type="predicted"/>
<dbReference type="AlphaFoldDB" id="A0A9P0BPK1"/>
<organism evidence="6 7">
    <name type="scientific">Chrysodeixis includens</name>
    <name type="common">Soybean looper</name>
    <name type="synonym">Pseudoplusia includens</name>
    <dbReference type="NCBI Taxonomy" id="689277"/>
    <lineage>
        <taxon>Eukaryota</taxon>
        <taxon>Metazoa</taxon>
        <taxon>Ecdysozoa</taxon>
        <taxon>Arthropoda</taxon>
        <taxon>Hexapoda</taxon>
        <taxon>Insecta</taxon>
        <taxon>Pterygota</taxon>
        <taxon>Neoptera</taxon>
        <taxon>Endopterygota</taxon>
        <taxon>Lepidoptera</taxon>
        <taxon>Glossata</taxon>
        <taxon>Ditrysia</taxon>
        <taxon>Noctuoidea</taxon>
        <taxon>Noctuidae</taxon>
        <taxon>Plusiinae</taxon>
        <taxon>Chrysodeixis</taxon>
    </lineage>
</organism>
<dbReference type="SMART" id="SM00038">
    <property type="entry name" value="COLFI"/>
    <property type="match status" value="1"/>
</dbReference>
<dbReference type="GO" id="GO:0005201">
    <property type="term" value="F:extracellular matrix structural constituent"/>
    <property type="evidence" value="ECO:0007669"/>
    <property type="project" value="InterPro"/>
</dbReference>
<keyword evidence="2" id="KW-0964">Secreted</keyword>
<dbReference type="PROSITE" id="PS51461">
    <property type="entry name" value="NC1_FIB"/>
    <property type="match status" value="1"/>
</dbReference>
<evidence type="ECO:0000313" key="6">
    <source>
        <dbReference type="EMBL" id="CAH0583158.1"/>
    </source>
</evidence>
<evidence type="ECO:0000256" key="4">
    <source>
        <dbReference type="SAM" id="SignalP"/>
    </source>
</evidence>
<dbReference type="Proteomes" id="UP001154114">
    <property type="component" value="Chromosome 12"/>
</dbReference>
<keyword evidence="4" id="KW-0732">Signal</keyword>
<dbReference type="GO" id="GO:0005576">
    <property type="term" value="C:extracellular region"/>
    <property type="evidence" value="ECO:0007669"/>
    <property type="project" value="UniProtKB-SubCell"/>
</dbReference>